<name>A0ABS7CZZ7_9BACL</name>
<dbReference type="CDD" id="cd01949">
    <property type="entry name" value="GGDEF"/>
    <property type="match status" value="1"/>
</dbReference>
<gene>
    <name evidence="9" type="ORF">K0T92_00235</name>
</gene>
<evidence type="ECO:0000259" key="7">
    <source>
        <dbReference type="PROSITE" id="PS50885"/>
    </source>
</evidence>
<dbReference type="InterPro" id="IPR003660">
    <property type="entry name" value="HAMP_dom"/>
</dbReference>
<dbReference type="NCBIfam" id="TIGR00254">
    <property type="entry name" value="GGDEF"/>
    <property type="match status" value="1"/>
</dbReference>
<feature type="domain" description="GGDEF" evidence="8">
    <location>
        <begin position="388"/>
        <end position="523"/>
    </location>
</feature>
<dbReference type="EMBL" id="JAHZIJ010000001">
    <property type="protein sequence ID" value="MBW7473163.1"/>
    <property type="molecule type" value="Genomic_DNA"/>
</dbReference>
<dbReference type="Gene3D" id="3.30.450.20">
    <property type="entry name" value="PAS domain"/>
    <property type="match status" value="1"/>
</dbReference>
<dbReference type="InterPro" id="IPR052163">
    <property type="entry name" value="DGC-Regulatory_Protein"/>
</dbReference>
<dbReference type="CDD" id="cd12914">
    <property type="entry name" value="PDC1_DGC_like"/>
    <property type="match status" value="1"/>
</dbReference>
<evidence type="ECO:0000313" key="10">
    <source>
        <dbReference type="Proteomes" id="UP000812277"/>
    </source>
</evidence>
<evidence type="ECO:0000256" key="2">
    <source>
        <dbReference type="ARBA" id="ARBA00022475"/>
    </source>
</evidence>
<dbReference type="InterPro" id="IPR043128">
    <property type="entry name" value="Rev_trsase/Diguanyl_cyclase"/>
</dbReference>
<dbReference type="Gene3D" id="3.30.70.270">
    <property type="match status" value="1"/>
</dbReference>
<dbReference type="Proteomes" id="UP000812277">
    <property type="component" value="Unassembled WGS sequence"/>
</dbReference>
<keyword evidence="4 6" id="KW-1133">Transmembrane helix</keyword>
<reference evidence="9 10" key="1">
    <citation type="submission" date="2021-07" db="EMBL/GenBank/DDBJ databases">
        <title>Paenibacillus radiodurans sp. nov., isolated from the southeastern edge of Tengger Desert.</title>
        <authorList>
            <person name="Zhang G."/>
        </authorList>
    </citation>
    <scope>NUCLEOTIDE SEQUENCE [LARGE SCALE GENOMIC DNA]</scope>
    <source>
        <strain evidence="9 10">DT7-4</strain>
    </source>
</reference>
<evidence type="ECO:0000313" key="9">
    <source>
        <dbReference type="EMBL" id="MBW7473163.1"/>
    </source>
</evidence>
<organism evidence="9 10">
    <name type="scientific">Paenibacillus oenotherae</name>
    <dbReference type="NCBI Taxonomy" id="1435645"/>
    <lineage>
        <taxon>Bacteria</taxon>
        <taxon>Bacillati</taxon>
        <taxon>Bacillota</taxon>
        <taxon>Bacilli</taxon>
        <taxon>Bacillales</taxon>
        <taxon>Paenibacillaceae</taxon>
        <taxon>Paenibacillus</taxon>
    </lineage>
</organism>
<keyword evidence="2" id="KW-1003">Cell membrane</keyword>
<keyword evidence="3 6" id="KW-0812">Transmembrane</keyword>
<dbReference type="PROSITE" id="PS50885">
    <property type="entry name" value="HAMP"/>
    <property type="match status" value="1"/>
</dbReference>
<evidence type="ECO:0000256" key="6">
    <source>
        <dbReference type="SAM" id="Phobius"/>
    </source>
</evidence>
<comment type="caution">
    <text evidence="9">The sequence shown here is derived from an EMBL/GenBank/DDBJ whole genome shotgun (WGS) entry which is preliminary data.</text>
</comment>
<dbReference type="PANTHER" id="PTHR46663:SF2">
    <property type="entry name" value="GGDEF DOMAIN-CONTAINING PROTEIN"/>
    <property type="match status" value="1"/>
</dbReference>
<comment type="subcellular location">
    <subcellularLocation>
        <location evidence="1">Cell membrane</location>
        <topology evidence="1">Multi-pass membrane protein</topology>
    </subcellularLocation>
</comment>
<evidence type="ECO:0000259" key="8">
    <source>
        <dbReference type="PROSITE" id="PS50887"/>
    </source>
</evidence>
<dbReference type="PANTHER" id="PTHR46663">
    <property type="entry name" value="DIGUANYLATE CYCLASE DGCT-RELATED"/>
    <property type="match status" value="1"/>
</dbReference>
<keyword evidence="5 6" id="KW-0472">Membrane</keyword>
<dbReference type="SUPFAM" id="SSF55073">
    <property type="entry name" value="Nucleotide cyclase"/>
    <property type="match status" value="1"/>
</dbReference>
<feature type="transmembrane region" description="Helical" evidence="6">
    <location>
        <begin position="275"/>
        <end position="296"/>
    </location>
</feature>
<keyword evidence="10" id="KW-1185">Reference proteome</keyword>
<dbReference type="Pfam" id="PF00990">
    <property type="entry name" value="GGDEF"/>
    <property type="match status" value="1"/>
</dbReference>
<dbReference type="PROSITE" id="PS50887">
    <property type="entry name" value="GGDEF"/>
    <property type="match status" value="1"/>
</dbReference>
<dbReference type="InterPro" id="IPR000160">
    <property type="entry name" value="GGDEF_dom"/>
</dbReference>
<evidence type="ECO:0000256" key="4">
    <source>
        <dbReference type="ARBA" id="ARBA00022989"/>
    </source>
</evidence>
<dbReference type="InterPro" id="IPR029151">
    <property type="entry name" value="Sensor-like_sf"/>
</dbReference>
<dbReference type="Pfam" id="PF02743">
    <property type="entry name" value="dCache_1"/>
    <property type="match status" value="1"/>
</dbReference>
<dbReference type="InterPro" id="IPR033479">
    <property type="entry name" value="dCache_1"/>
</dbReference>
<evidence type="ECO:0000256" key="3">
    <source>
        <dbReference type="ARBA" id="ARBA00022692"/>
    </source>
</evidence>
<accession>A0ABS7CZZ7</accession>
<dbReference type="SUPFAM" id="SSF103190">
    <property type="entry name" value="Sensory domain-like"/>
    <property type="match status" value="1"/>
</dbReference>
<evidence type="ECO:0000256" key="1">
    <source>
        <dbReference type="ARBA" id="ARBA00004651"/>
    </source>
</evidence>
<dbReference type="SMART" id="SM00267">
    <property type="entry name" value="GGDEF"/>
    <property type="match status" value="1"/>
</dbReference>
<evidence type="ECO:0000256" key="5">
    <source>
        <dbReference type="ARBA" id="ARBA00023136"/>
    </source>
</evidence>
<protein>
    <submittedName>
        <fullName evidence="9">Sensor domain-containing diguanylate cyclase</fullName>
    </submittedName>
</protein>
<sequence length="527" mass="58047">MSTLLSITTSSRSTNELEEKIGNTLSEISYQMAENLDHFMWSRAGEIEVISKSDILRKPTDPRRVHEYLEDLKLNFPSFTWVGFLDPQGTIVASTGDILVGKDISARPVYKNALASQFIGDVHDAVLLAKLLPNPTGEPLQFVDISTPVHNAEGELVGVLAAHLSWEWSRQVENSIMKPIQERMEELQILIVSKQDNVVLLGPKAMVGQPLELASIREAQAGNNHWMTEQWPDGRTYLTGYAYGDGYLNYLGLGWTVVVRQPVDVAFESVGELQMSILTIGCLAALLFAMIGWFIAGIVAKPLKRIAVAADRLRSGEQVEIPYQRSYKDIEILSSSLRSLVDNLTRTENALGAMESLAHHDKLTGLPNRIALDSYLDRAIHKAGQNATALTFLYLDLDGFKNINDSLGHAAGDQLLQLVAARLLSCVRDGEIVSRLGGDEFVAILHTSREQAVQEGLRIADEIIRHLNEPFVIEGQEIQIGCSVGGSVWPTDGEDPIATMRLADAALYASKRAGKNRTTFTSTAEDR</sequence>
<feature type="domain" description="HAMP" evidence="7">
    <location>
        <begin position="297"/>
        <end position="349"/>
    </location>
</feature>
<proteinExistence type="predicted"/>
<dbReference type="InterPro" id="IPR029787">
    <property type="entry name" value="Nucleotide_cyclase"/>
</dbReference>
<dbReference type="Gene3D" id="6.10.340.10">
    <property type="match status" value="1"/>
</dbReference>